<sequence length="61" mass="7378">MTNQTKMEDILKNPERQDLQDLFEKSLYDPDPDKRKVYNALYTYVLDKRQEELLKQPGFNI</sequence>
<dbReference type="RefSeq" id="WP_109250420.1">
    <property type="nucleotide sequence ID" value="NZ_QCXQ01000002.1"/>
</dbReference>
<comment type="caution">
    <text evidence="1">The sequence shown here is derived from an EMBL/GenBank/DDBJ whole genome shotgun (WGS) entry which is preliminary data.</text>
</comment>
<keyword evidence="2" id="KW-1185">Reference proteome</keyword>
<reference evidence="1 2" key="1">
    <citation type="journal article" date="2018" name="Int. J. Syst. Evol. Microbiol.">
        <title>Lactobacillus bambusae sp. nov., isolated from a traditional fermented Ma-bamboo shoots of Taiwan.</title>
        <authorList>
            <person name="Wang L.-T."/>
        </authorList>
    </citation>
    <scope>NUCLEOTIDE SEQUENCE [LARGE SCALE GENOMIC DNA]</scope>
    <source>
        <strain evidence="1 2">BS-W1</strain>
    </source>
</reference>
<accession>A0A2V1N082</accession>
<organism evidence="1 2">
    <name type="scientific">Levilactobacillus bambusae</name>
    <dbReference type="NCBI Taxonomy" id="2024736"/>
    <lineage>
        <taxon>Bacteria</taxon>
        <taxon>Bacillati</taxon>
        <taxon>Bacillota</taxon>
        <taxon>Bacilli</taxon>
        <taxon>Lactobacillales</taxon>
        <taxon>Lactobacillaceae</taxon>
        <taxon>Levilactobacillus</taxon>
    </lineage>
</organism>
<dbReference type="EMBL" id="QCXQ01000002">
    <property type="protein sequence ID" value="PWG00472.1"/>
    <property type="molecule type" value="Genomic_DNA"/>
</dbReference>
<evidence type="ECO:0000313" key="1">
    <source>
        <dbReference type="EMBL" id="PWG00472.1"/>
    </source>
</evidence>
<gene>
    <name evidence="1" type="ORF">DCM90_05980</name>
</gene>
<dbReference type="Proteomes" id="UP000245080">
    <property type="component" value="Unassembled WGS sequence"/>
</dbReference>
<protein>
    <submittedName>
        <fullName evidence="1">Uncharacterized protein</fullName>
    </submittedName>
</protein>
<dbReference type="OrthoDB" id="2246697at2"/>
<name>A0A2V1N082_9LACO</name>
<evidence type="ECO:0000313" key="2">
    <source>
        <dbReference type="Proteomes" id="UP000245080"/>
    </source>
</evidence>
<dbReference type="AlphaFoldDB" id="A0A2V1N082"/>
<proteinExistence type="predicted"/>